<accession>A0A023G018</accession>
<dbReference type="EMBL" id="GBBL01000193">
    <property type="protein sequence ID" value="JAC27127.1"/>
    <property type="molecule type" value="mRNA"/>
</dbReference>
<organism evidence="2">
    <name type="scientific">Amblyomma parvum</name>
    <name type="common">South American tick</name>
    <dbReference type="NCBI Taxonomy" id="251391"/>
    <lineage>
        <taxon>Eukaryota</taxon>
        <taxon>Metazoa</taxon>
        <taxon>Ecdysozoa</taxon>
        <taxon>Arthropoda</taxon>
        <taxon>Chelicerata</taxon>
        <taxon>Arachnida</taxon>
        <taxon>Acari</taxon>
        <taxon>Parasitiformes</taxon>
        <taxon>Ixodida</taxon>
        <taxon>Ixodoidea</taxon>
        <taxon>Ixodidae</taxon>
        <taxon>Amblyomminae</taxon>
        <taxon>Amblyomma</taxon>
    </lineage>
</organism>
<evidence type="ECO:0000256" key="1">
    <source>
        <dbReference type="SAM" id="MobiDB-lite"/>
    </source>
</evidence>
<feature type="compositionally biased region" description="Polar residues" evidence="1">
    <location>
        <begin position="36"/>
        <end position="47"/>
    </location>
</feature>
<name>A0A023G018_AMBPA</name>
<feature type="region of interest" description="Disordered" evidence="1">
    <location>
        <begin position="24"/>
        <end position="52"/>
    </location>
</feature>
<dbReference type="AlphaFoldDB" id="A0A023G018"/>
<evidence type="ECO:0000313" key="2">
    <source>
        <dbReference type="EMBL" id="JAC27127.1"/>
    </source>
</evidence>
<sequence>MWRQCQQSLLLRCPRTWSTAAAANYGNPKKPFLKEQGTTCPPKQPSDSGKHPKWWGLRVAHSMRRRACTAWYRSLSTLCSVTKPISPSLAAGWRPHLQK</sequence>
<reference evidence="2" key="1">
    <citation type="submission" date="2014-03" db="EMBL/GenBank/DDBJ databases">
        <title>The sialotranscriptome of Amblyomma triste, Amblyomma parvum and Amblyomma cajennense ticks, uncovered by 454-based RNA-seq.</title>
        <authorList>
            <person name="Garcia G.R."/>
            <person name="Gardinassi L.G."/>
            <person name="Ribeiro J.M."/>
            <person name="Anatrielo E."/>
            <person name="Ferreira B.R."/>
            <person name="Moreira H.N."/>
            <person name="Mafra C."/>
            <person name="Olegario M.M."/>
            <person name="Szabo P.J."/>
            <person name="Miranda-Santos I.K."/>
            <person name="Maruyama S.R."/>
        </authorList>
    </citation>
    <scope>NUCLEOTIDE SEQUENCE</scope>
    <source>
        <strain evidence="2">Araguapaz</strain>
        <tissue evidence="2">Salivary glands</tissue>
    </source>
</reference>
<protein>
    <submittedName>
        <fullName evidence="2">Putative secreted protein</fullName>
    </submittedName>
</protein>
<proteinExistence type="evidence at transcript level"/>